<keyword evidence="13 17" id="KW-1015">Disulfide bond</keyword>
<dbReference type="InterPro" id="IPR003828">
    <property type="entry name" value="QueH"/>
</dbReference>
<dbReference type="EC" id="1.17.99.6" evidence="4 17"/>
<dbReference type="GO" id="GO:0046872">
    <property type="term" value="F:metal ion binding"/>
    <property type="evidence" value="ECO:0007669"/>
    <property type="project" value="UniProtKB-KW"/>
</dbReference>
<keyword evidence="6 17" id="KW-0004">4Fe-4S</keyword>
<evidence type="ECO:0000256" key="17">
    <source>
        <dbReference type="HAMAP-Rule" id="MF_02089"/>
    </source>
</evidence>
<dbReference type="HAMAP" id="MF_02089">
    <property type="entry name" value="QueH"/>
    <property type="match status" value="1"/>
</dbReference>
<evidence type="ECO:0000313" key="19">
    <source>
        <dbReference type="Proteomes" id="UP001199424"/>
    </source>
</evidence>
<feature type="disulfide bond" description="Redox-active" evidence="17">
    <location>
        <begin position="196"/>
        <end position="198"/>
    </location>
</feature>
<reference evidence="18" key="1">
    <citation type="submission" date="2021-10" db="EMBL/GenBank/DDBJ databases">
        <title>Anaerobic single-cell dispensing facilitates the cultivation of human gut bacteria.</title>
        <authorList>
            <person name="Afrizal A."/>
        </authorList>
    </citation>
    <scope>NUCLEOTIDE SEQUENCE</scope>
    <source>
        <strain evidence="18">CLA-AA-H250</strain>
    </source>
</reference>
<keyword evidence="10 17" id="KW-0560">Oxidoreductase</keyword>
<dbReference type="GO" id="GO:0008616">
    <property type="term" value="P:tRNA queuosine(34) biosynthetic process"/>
    <property type="evidence" value="ECO:0007669"/>
    <property type="project" value="UniProtKB-UniRule"/>
</dbReference>
<evidence type="ECO:0000256" key="8">
    <source>
        <dbReference type="ARBA" id="ARBA00022723"/>
    </source>
</evidence>
<proteinExistence type="inferred from homology"/>
<evidence type="ECO:0000256" key="10">
    <source>
        <dbReference type="ARBA" id="ARBA00023002"/>
    </source>
</evidence>
<evidence type="ECO:0000256" key="16">
    <source>
        <dbReference type="ARBA" id="ARBA00047415"/>
    </source>
</evidence>
<evidence type="ECO:0000256" key="5">
    <source>
        <dbReference type="ARBA" id="ARBA00016895"/>
    </source>
</evidence>
<dbReference type="GO" id="GO:0051539">
    <property type="term" value="F:4 iron, 4 sulfur cluster binding"/>
    <property type="evidence" value="ECO:0007669"/>
    <property type="project" value="UniProtKB-UniRule"/>
</dbReference>
<keyword evidence="19" id="KW-1185">Reference proteome</keyword>
<feature type="binding site" evidence="17">
    <location>
        <position position="114"/>
    </location>
    <ligand>
        <name>[4Fe-4S] cluster</name>
        <dbReference type="ChEBI" id="CHEBI:49883"/>
    </ligand>
</feature>
<keyword evidence="7 17" id="KW-0819">tRNA processing</keyword>
<evidence type="ECO:0000256" key="9">
    <source>
        <dbReference type="ARBA" id="ARBA00022785"/>
    </source>
</evidence>
<dbReference type="Pfam" id="PF02677">
    <property type="entry name" value="QueH"/>
    <property type="match status" value="1"/>
</dbReference>
<name>A0AAE3AP59_9FIRM</name>
<keyword evidence="9 17" id="KW-0671">Queuosine biosynthesis</keyword>
<dbReference type="AlphaFoldDB" id="A0AAE3AP59"/>
<feature type="binding site" evidence="17">
    <location>
        <position position="33"/>
    </location>
    <ligand>
        <name>[4Fe-4S] cluster</name>
        <dbReference type="ChEBI" id="CHEBI:49883"/>
    </ligand>
</feature>
<keyword evidence="12 17" id="KW-0411">Iron-sulfur</keyword>
<accession>A0AAE3AP59</accession>
<comment type="pathway">
    <text evidence="2 17">tRNA modification; tRNA-queuosine biosynthesis.</text>
</comment>
<keyword evidence="8 17" id="KW-0479">Metal-binding</keyword>
<evidence type="ECO:0000256" key="14">
    <source>
        <dbReference type="ARBA" id="ARBA00023284"/>
    </source>
</evidence>
<evidence type="ECO:0000313" key="18">
    <source>
        <dbReference type="EMBL" id="MCC2137961.1"/>
    </source>
</evidence>
<dbReference type="EMBL" id="JAJEQC010000021">
    <property type="protein sequence ID" value="MCC2137961.1"/>
    <property type="molecule type" value="Genomic_DNA"/>
</dbReference>
<dbReference type="PANTHER" id="PTHR36701">
    <property type="entry name" value="EPOXYQUEUOSINE REDUCTASE QUEH"/>
    <property type="match status" value="1"/>
</dbReference>
<keyword evidence="11 17" id="KW-0408">Iron</keyword>
<protein>
    <recommendedName>
        <fullName evidence="5 17">Epoxyqueuosine reductase QueH</fullName>
        <ecNumber evidence="4 17">1.17.99.6</ecNumber>
    </recommendedName>
    <alternativeName>
        <fullName evidence="15 17">Queuosine biosynthesis protein QueH</fullName>
    </alternativeName>
</protein>
<feature type="binding site" evidence="17">
    <location>
        <position position="117"/>
    </location>
    <ligand>
        <name>[4Fe-4S] cluster</name>
        <dbReference type="ChEBI" id="CHEBI:49883"/>
    </ligand>
</feature>
<evidence type="ECO:0000256" key="12">
    <source>
        <dbReference type="ARBA" id="ARBA00023014"/>
    </source>
</evidence>
<evidence type="ECO:0000256" key="2">
    <source>
        <dbReference type="ARBA" id="ARBA00004691"/>
    </source>
</evidence>
<feature type="binding site" evidence="17">
    <location>
        <position position="32"/>
    </location>
    <ligand>
        <name>[4Fe-4S] cluster</name>
        <dbReference type="ChEBI" id="CHEBI:49883"/>
    </ligand>
</feature>
<dbReference type="GO" id="GO:0052693">
    <property type="term" value="F:epoxyqueuosine reductase activity"/>
    <property type="evidence" value="ECO:0007669"/>
    <property type="project" value="UniProtKB-UniRule"/>
</dbReference>
<evidence type="ECO:0000256" key="1">
    <source>
        <dbReference type="ARBA" id="ARBA00002268"/>
    </source>
</evidence>
<dbReference type="Proteomes" id="UP001199424">
    <property type="component" value="Unassembled WGS sequence"/>
</dbReference>
<sequence length="213" mass="24380">MANKRNYAKELNTLIETFTHEEKRPTLLLHACCAPCSSAVLEKLTAHFKITVLFYNPNIYPEAEYQKREAELKRLISEMPCTKEVALVDLPYVPEEFFTAVRGLEHIPEGGERCFACYKLRMEAAAKYAAEHHFDFFTTTLSISPLKNAQKLNEIGEALAEEYGVPHLPSDFKKQEGYKRSIQLSADYNLYRQDFCGCVFSKKEREAKAHGEA</sequence>
<dbReference type="RefSeq" id="WP_308450082.1">
    <property type="nucleotide sequence ID" value="NZ_JAJEQC010000021.1"/>
</dbReference>
<evidence type="ECO:0000256" key="6">
    <source>
        <dbReference type="ARBA" id="ARBA00022485"/>
    </source>
</evidence>
<organism evidence="18 19">
    <name type="scientific">Hominenteromicrobium mulieris</name>
    <dbReference type="NCBI Taxonomy" id="2885357"/>
    <lineage>
        <taxon>Bacteria</taxon>
        <taxon>Bacillati</taxon>
        <taxon>Bacillota</taxon>
        <taxon>Clostridia</taxon>
        <taxon>Eubacteriales</taxon>
        <taxon>Oscillospiraceae</taxon>
        <taxon>Hominenteromicrobium</taxon>
    </lineage>
</organism>
<dbReference type="PANTHER" id="PTHR36701:SF1">
    <property type="entry name" value="EPOXYQUEUOSINE REDUCTASE QUEH"/>
    <property type="match status" value="1"/>
</dbReference>
<evidence type="ECO:0000256" key="7">
    <source>
        <dbReference type="ARBA" id="ARBA00022694"/>
    </source>
</evidence>
<keyword evidence="14 17" id="KW-0676">Redox-active center</keyword>
<evidence type="ECO:0000256" key="3">
    <source>
        <dbReference type="ARBA" id="ARBA00008207"/>
    </source>
</evidence>
<comment type="caution">
    <text evidence="18">The sequence shown here is derived from an EMBL/GenBank/DDBJ whole genome shotgun (WGS) entry which is preliminary data.</text>
</comment>
<comment type="function">
    <text evidence="1 17">Catalyzes the conversion of epoxyqueuosine (oQ) to queuosine (Q), which is a hypermodified base found in the wobble positions of tRNA(Asp), tRNA(Asn), tRNA(His) and tRNA(Tyr).</text>
</comment>
<gene>
    <name evidence="17" type="primary">queH</name>
    <name evidence="18" type="ORF">LKD31_13260</name>
</gene>
<evidence type="ECO:0000256" key="11">
    <source>
        <dbReference type="ARBA" id="ARBA00023004"/>
    </source>
</evidence>
<evidence type="ECO:0000256" key="15">
    <source>
        <dbReference type="ARBA" id="ARBA00031446"/>
    </source>
</evidence>
<comment type="catalytic activity">
    <reaction evidence="16 17">
        <text>epoxyqueuosine(34) in tRNA + AH2 = queuosine(34) in tRNA + A + H2O</text>
        <dbReference type="Rhea" id="RHEA:32159"/>
        <dbReference type="Rhea" id="RHEA-COMP:18571"/>
        <dbReference type="Rhea" id="RHEA-COMP:18582"/>
        <dbReference type="ChEBI" id="CHEBI:13193"/>
        <dbReference type="ChEBI" id="CHEBI:15377"/>
        <dbReference type="ChEBI" id="CHEBI:17499"/>
        <dbReference type="ChEBI" id="CHEBI:194431"/>
        <dbReference type="ChEBI" id="CHEBI:194443"/>
        <dbReference type="EC" id="1.17.99.6"/>
    </reaction>
</comment>
<evidence type="ECO:0000256" key="13">
    <source>
        <dbReference type="ARBA" id="ARBA00023157"/>
    </source>
</evidence>
<evidence type="ECO:0000256" key="4">
    <source>
        <dbReference type="ARBA" id="ARBA00012622"/>
    </source>
</evidence>
<comment type="similarity">
    <text evidence="3 17">Belongs to the QueH family.</text>
</comment>